<evidence type="ECO:0000313" key="6">
    <source>
        <dbReference type="EMBL" id="CAF4297508.1"/>
    </source>
</evidence>
<dbReference type="Gene3D" id="3.40.50.300">
    <property type="entry name" value="P-loop containing nucleotide triphosphate hydrolases"/>
    <property type="match status" value="1"/>
</dbReference>
<sequence>MYLFLTYFIYSIAVISFCIMLAQIFDSFIRALMFTILVYILSFALQSASVTWPLPIQYIFCFVPFYNIHSLFRQAVLHDLAVKDLQLFQQLYRHSPIYFICLIIMLISTVLYWFLAWYIEKVFPGQYGVPVSWYFPFTKAYWKSDEDERQNSLELGPSKHSVRDSSSKTAVVRVNNLTKKFGHDKIAVNDVSFTLYENEITGLLGHNGAGKTTIINILCGMYKPTSGSIQMMNADAEKNMQALRKHMGYCPQHDILFDLLTVEEQIEFYATARGNSLIELLGDAIKIFRLLR</sequence>
<keyword evidence="1" id="KW-0813">Transport</keyword>
<dbReference type="Pfam" id="PF00005">
    <property type="entry name" value="ABC_tran"/>
    <property type="match status" value="1"/>
</dbReference>
<keyword evidence="3" id="KW-1133">Transmembrane helix</keyword>
<evidence type="ECO:0000313" key="7">
    <source>
        <dbReference type="Proteomes" id="UP000663829"/>
    </source>
</evidence>
<dbReference type="InterPro" id="IPR026082">
    <property type="entry name" value="ABCA"/>
</dbReference>
<feature type="domain" description="ABC transporter" evidence="4">
    <location>
        <begin position="188"/>
        <end position="278"/>
    </location>
</feature>
<keyword evidence="2" id="KW-0677">Repeat</keyword>
<dbReference type="PANTHER" id="PTHR19229:SF36">
    <property type="entry name" value="ATP-BINDING CASSETTE SUB-FAMILY A MEMBER 2"/>
    <property type="match status" value="1"/>
</dbReference>
<keyword evidence="7" id="KW-1185">Reference proteome</keyword>
<accession>A0A815LF72</accession>
<organism evidence="5 7">
    <name type="scientific">Didymodactylos carnosus</name>
    <dbReference type="NCBI Taxonomy" id="1234261"/>
    <lineage>
        <taxon>Eukaryota</taxon>
        <taxon>Metazoa</taxon>
        <taxon>Spiralia</taxon>
        <taxon>Gnathifera</taxon>
        <taxon>Rotifera</taxon>
        <taxon>Eurotatoria</taxon>
        <taxon>Bdelloidea</taxon>
        <taxon>Philodinida</taxon>
        <taxon>Philodinidae</taxon>
        <taxon>Didymodactylos</taxon>
    </lineage>
</organism>
<keyword evidence="3" id="KW-0812">Transmembrane</keyword>
<dbReference type="OrthoDB" id="6512918at2759"/>
<keyword evidence="3" id="KW-0472">Membrane</keyword>
<evidence type="ECO:0000256" key="1">
    <source>
        <dbReference type="ARBA" id="ARBA00022448"/>
    </source>
</evidence>
<dbReference type="Proteomes" id="UP000663829">
    <property type="component" value="Unassembled WGS sequence"/>
</dbReference>
<dbReference type="EMBL" id="CAJOBC010083156">
    <property type="protein sequence ID" value="CAF4297508.1"/>
    <property type="molecule type" value="Genomic_DNA"/>
</dbReference>
<dbReference type="EMBL" id="CAJNOQ010017734">
    <property type="protein sequence ID" value="CAF1406299.1"/>
    <property type="molecule type" value="Genomic_DNA"/>
</dbReference>
<evidence type="ECO:0000256" key="2">
    <source>
        <dbReference type="ARBA" id="ARBA00022737"/>
    </source>
</evidence>
<dbReference type="GO" id="GO:0005524">
    <property type="term" value="F:ATP binding"/>
    <property type="evidence" value="ECO:0007669"/>
    <property type="project" value="InterPro"/>
</dbReference>
<reference evidence="5" key="1">
    <citation type="submission" date="2021-02" db="EMBL/GenBank/DDBJ databases">
        <authorList>
            <person name="Nowell W R."/>
        </authorList>
    </citation>
    <scope>NUCLEOTIDE SEQUENCE</scope>
</reference>
<dbReference type="InterPro" id="IPR003439">
    <property type="entry name" value="ABC_transporter-like_ATP-bd"/>
</dbReference>
<dbReference type="PANTHER" id="PTHR19229">
    <property type="entry name" value="ATP-BINDING CASSETTE TRANSPORTER SUBFAMILY A ABCA"/>
    <property type="match status" value="1"/>
</dbReference>
<dbReference type="GO" id="GO:0016020">
    <property type="term" value="C:membrane"/>
    <property type="evidence" value="ECO:0007669"/>
    <property type="project" value="InterPro"/>
</dbReference>
<gene>
    <name evidence="5" type="ORF">GPM918_LOCUS33393</name>
    <name evidence="6" type="ORF">SRO942_LOCUS34076</name>
</gene>
<evidence type="ECO:0000256" key="3">
    <source>
        <dbReference type="SAM" id="Phobius"/>
    </source>
</evidence>
<dbReference type="GO" id="GO:0016887">
    <property type="term" value="F:ATP hydrolysis activity"/>
    <property type="evidence" value="ECO:0007669"/>
    <property type="project" value="InterPro"/>
</dbReference>
<name>A0A815LF72_9BILA</name>
<evidence type="ECO:0000313" key="5">
    <source>
        <dbReference type="EMBL" id="CAF1406299.1"/>
    </source>
</evidence>
<feature type="transmembrane region" description="Helical" evidence="3">
    <location>
        <begin position="97"/>
        <end position="119"/>
    </location>
</feature>
<dbReference type="GO" id="GO:0005319">
    <property type="term" value="F:lipid transporter activity"/>
    <property type="evidence" value="ECO:0007669"/>
    <property type="project" value="TreeGrafter"/>
</dbReference>
<comment type="caution">
    <text evidence="5">The sequence shown here is derived from an EMBL/GenBank/DDBJ whole genome shotgun (WGS) entry which is preliminary data.</text>
</comment>
<feature type="transmembrane region" description="Helical" evidence="3">
    <location>
        <begin position="6"/>
        <end position="25"/>
    </location>
</feature>
<dbReference type="InterPro" id="IPR027417">
    <property type="entry name" value="P-loop_NTPase"/>
</dbReference>
<feature type="transmembrane region" description="Helical" evidence="3">
    <location>
        <begin position="56"/>
        <end position="76"/>
    </location>
</feature>
<feature type="transmembrane region" description="Helical" evidence="3">
    <location>
        <begin position="32"/>
        <end position="50"/>
    </location>
</feature>
<dbReference type="AlphaFoldDB" id="A0A815LF72"/>
<evidence type="ECO:0000259" key="4">
    <source>
        <dbReference type="Pfam" id="PF00005"/>
    </source>
</evidence>
<dbReference type="SUPFAM" id="SSF52540">
    <property type="entry name" value="P-loop containing nucleoside triphosphate hydrolases"/>
    <property type="match status" value="1"/>
</dbReference>
<dbReference type="GO" id="GO:0140359">
    <property type="term" value="F:ABC-type transporter activity"/>
    <property type="evidence" value="ECO:0007669"/>
    <property type="project" value="InterPro"/>
</dbReference>
<protein>
    <recommendedName>
        <fullName evidence="4">ABC transporter domain-containing protein</fullName>
    </recommendedName>
</protein>
<dbReference type="Proteomes" id="UP000681722">
    <property type="component" value="Unassembled WGS sequence"/>
</dbReference>
<proteinExistence type="predicted"/>